<dbReference type="eggNOG" id="COG0236">
    <property type="taxonomic scope" value="Bacteria"/>
</dbReference>
<name>S9QRA3_9RHOB</name>
<feature type="domain" description="Carrier" evidence="1">
    <location>
        <begin position="4"/>
        <end position="80"/>
    </location>
</feature>
<sequence length="81" mass="9014">MTEDDIRRTFLDLVTRVAPDLATDDIGGDDHLQDDLELDSMDVLNLVAAIHERLGVDVPEADYMEIATPNRAVTYLSGRLD</sequence>
<accession>S9QRA3</accession>
<dbReference type="OrthoDB" id="9810922at2"/>
<dbReference type="Gene3D" id="1.10.1200.10">
    <property type="entry name" value="ACP-like"/>
    <property type="match status" value="1"/>
</dbReference>
<reference evidence="3" key="1">
    <citation type="journal article" date="2014" name="Stand. Genomic Sci.">
        <title>Genome sequence of the exopolysaccharide-producing Salipiger mucosus type strain (DSM 16094(T)), a moderately halophilic member of the Roseobacter clade.</title>
        <authorList>
            <person name="Riedel T."/>
            <person name="Spring S."/>
            <person name="Fiebig A."/>
            <person name="Petersen J."/>
            <person name="Kyrpides N.C."/>
            <person name="Goker M."/>
            <person name="Klenk H.P."/>
        </authorList>
    </citation>
    <scope>NUCLEOTIDE SEQUENCE [LARGE SCALE GENOMIC DNA]</scope>
    <source>
        <strain evidence="3">DSM 16094</strain>
    </source>
</reference>
<dbReference type="Proteomes" id="UP000015347">
    <property type="component" value="Unassembled WGS sequence"/>
</dbReference>
<keyword evidence="3" id="KW-1185">Reference proteome</keyword>
<comment type="caution">
    <text evidence="2">The sequence shown here is derived from an EMBL/GenBank/DDBJ whole genome shotgun (WGS) entry which is preliminary data.</text>
</comment>
<dbReference type="AlphaFoldDB" id="S9QRA3"/>
<gene>
    <name evidence="2" type="ORF">Salmuc_02517</name>
</gene>
<proteinExistence type="predicted"/>
<dbReference type="RefSeq" id="WP_020042971.1">
    <property type="nucleotide sequence ID" value="NZ_KE557276.1"/>
</dbReference>
<evidence type="ECO:0000259" key="1">
    <source>
        <dbReference type="PROSITE" id="PS50075"/>
    </source>
</evidence>
<evidence type="ECO:0000313" key="2">
    <source>
        <dbReference type="EMBL" id="EPX82148.1"/>
    </source>
</evidence>
<dbReference type="PROSITE" id="PS50075">
    <property type="entry name" value="CARRIER"/>
    <property type="match status" value="1"/>
</dbReference>
<dbReference type="EMBL" id="APVH01000027">
    <property type="protein sequence ID" value="EPX82148.1"/>
    <property type="molecule type" value="Genomic_DNA"/>
</dbReference>
<dbReference type="InterPro" id="IPR009081">
    <property type="entry name" value="PP-bd_ACP"/>
</dbReference>
<dbReference type="Pfam" id="PF00550">
    <property type="entry name" value="PP-binding"/>
    <property type="match status" value="1"/>
</dbReference>
<evidence type="ECO:0000313" key="3">
    <source>
        <dbReference type="Proteomes" id="UP000015347"/>
    </source>
</evidence>
<dbReference type="STRING" id="1123237.Salmuc_02517"/>
<dbReference type="SUPFAM" id="SSF47336">
    <property type="entry name" value="ACP-like"/>
    <property type="match status" value="1"/>
</dbReference>
<dbReference type="HOGENOM" id="CLU_108696_21_0_5"/>
<protein>
    <submittedName>
        <fullName evidence="2">Phosphopantetheine-binding protein</fullName>
    </submittedName>
</protein>
<dbReference type="InterPro" id="IPR036736">
    <property type="entry name" value="ACP-like_sf"/>
</dbReference>
<organism evidence="2 3">
    <name type="scientific">Salipiger mucosus DSM 16094</name>
    <dbReference type="NCBI Taxonomy" id="1123237"/>
    <lineage>
        <taxon>Bacteria</taxon>
        <taxon>Pseudomonadati</taxon>
        <taxon>Pseudomonadota</taxon>
        <taxon>Alphaproteobacteria</taxon>
        <taxon>Rhodobacterales</taxon>
        <taxon>Roseobacteraceae</taxon>
        <taxon>Salipiger</taxon>
    </lineage>
</organism>